<protein>
    <submittedName>
        <fullName evidence="6">G93 protein</fullName>
    </submittedName>
</protein>
<keyword evidence="2 4" id="KW-0689">Ribosomal protein</keyword>
<dbReference type="PANTHER" id="PTHR13501:SF8">
    <property type="entry name" value="LARGE RIBOSOMAL SUBUNIT PROTEIN UL22M"/>
    <property type="match status" value="1"/>
</dbReference>
<dbReference type="PANTHER" id="PTHR13501">
    <property type="entry name" value="CHLOROPLAST 50S RIBOSOMAL PROTEIN L22-RELATED"/>
    <property type="match status" value="1"/>
</dbReference>
<comment type="caution">
    <text evidence="6">The sequence shown here is derived from an EMBL/GenBank/DDBJ whole genome shotgun (WGS) entry which is preliminary data.</text>
</comment>
<name>A0ABP1FLI2_9CHLO</name>
<evidence type="ECO:0000256" key="3">
    <source>
        <dbReference type="ARBA" id="ARBA00023274"/>
    </source>
</evidence>
<feature type="region of interest" description="Disordered" evidence="5">
    <location>
        <begin position="57"/>
        <end position="85"/>
    </location>
</feature>
<evidence type="ECO:0000256" key="4">
    <source>
        <dbReference type="RuleBase" id="RU004005"/>
    </source>
</evidence>
<feature type="compositionally biased region" description="Basic and acidic residues" evidence="5">
    <location>
        <begin position="65"/>
        <end position="84"/>
    </location>
</feature>
<sequence>MEECRPGSVQAAALLTYCKHRDSFPAYPSASGSLGWRTFATAETLPIQDAEINPLLQTPAPASRETAEKLRPASKTPTRDRDPATARAVLRDIPISAKKLAMWTDVVRRKHIDDAIVQCEMAHKKAAKICLKVLQSAQANAVNNHGLDGSRLKVDLVHVGVGTPRKMVWPHGRGRSGIRRKYKSHLTVVLREGLWPKYSYFQKPLMERKKAAQAA</sequence>
<proteinExistence type="inferred from homology"/>
<gene>
    <name evidence="6" type="primary">g93</name>
    <name evidence="6" type="ORF">VP750_LOCUS76</name>
</gene>
<evidence type="ECO:0000313" key="6">
    <source>
        <dbReference type="EMBL" id="CAL5218417.1"/>
    </source>
</evidence>
<dbReference type="InterPro" id="IPR047867">
    <property type="entry name" value="Ribosomal_uL22_bac/org-type"/>
</dbReference>
<dbReference type="PROSITE" id="PS00464">
    <property type="entry name" value="RIBOSOMAL_L22"/>
    <property type="match status" value="1"/>
</dbReference>
<organism evidence="6 7">
    <name type="scientific">Coccomyxa viridis</name>
    <dbReference type="NCBI Taxonomy" id="1274662"/>
    <lineage>
        <taxon>Eukaryota</taxon>
        <taxon>Viridiplantae</taxon>
        <taxon>Chlorophyta</taxon>
        <taxon>core chlorophytes</taxon>
        <taxon>Trebouxiophyceae</taxon>
        <taxon>Trebouxiophyceae incertae sedis</taxon>
        <taxon>Coccomyxaceae</taxon>
        <taxon>Coccomyxa</taxon>
    </lineage>
</organism>
<evidence type="ECO:0000256" key="5">
    <source>
        <dbReference type="SAM" id="MobiDB-lite"/>
    </source>
</evidence>
<dbReference type="Proteomes" id="UP001497392">
    <property type="component" value="Unassembled WGS sequence"/>
</dbReference>
<comment type="similarity">
    <text evidence="1 4">Belongs to the universal ribosomal protein uL22 family.</text>
</comment>
<dbReference type="SUPFAM" id="SSF54843">
    <property type="entry name" value="Ribosomal protein L22"/>
    <property type="match status" value="1"/>
</dbReference>
<keyword evidence="3 4" id="KW-0687">Ribonucleoprotein</keyword>
<evidence type="ECO:0000256" key="1">
    <source>
        <dbReference type="ARBA" id="ARBA00009451"/>
    </source>
</evidence>
<dbReference type="Gene3D" id="3.90.470.10">
    <property type="entry name" value="Ribosomal protein L22/L17"/>
    <property type="match status" value="1"/>
</dbReference>
<evidence type="ECO:0000313" key="7">
    <source>
        <dbReference type="Proteomes" id="UP001497392"/>
    </source>
</evidence>
<evidence type="ECO:0000256" key="2">
    <source>
        <dbReference type="ARBA" id="ARBA00022980"/>
    </source>
</evidence>
<dbReference type="CDD" id="cd00336">
    <property type="entry name" value="Ribosomal_L22"/>
    <property type="match status" value="1"/>
</dbReference>
<dbReference type="InterPro" id="IPR018260">
    <property type="entry name" value="Ribosomal_uL22_CS"/>
</dbReference>
<dbReference type="InterPro" id="IPR036394">
    <property type="entry name" value="Ribosomal_uL22_sf"/>
</dbReference>
<dbReference type="Pfam" id="PF00237">
    <property type="entry name" value="Ribosomal_L22"/>
    <property type="match status" value="1"/>
</dbReference>
<dbReference type="EMBL" id="CAXHTA020000001">
    <property type="protein sequence ID" value="CAL5218417.1"/>
    <property type="molecule type" value="Genomic_DNA"/>
</dbReference>
<accession>A0ABP1FLI2</accession>
<keyword evidence="7" id="KW-1185">Reference proteome</keyword>
<dbReference type="InterPro" id="IPR001063">
    <property type="entry name" value="Ribosomal_uL22"/>
</dbReference>
<reference evidence="6 7" key="1">
    <citation type="submission" date="2024-06" db="EMBL/GenBank/DDBJ databases">
        <authorList>
            <person name="Kraege A."/>
            <person name="Thomma B."/>
        </authorList>
    </citation>
    <scope>NUCLEOTIDE SEQUENCE [LARGE SCALE GENOMIC DNA]</scope>
</reference>